<name>A0A7C9HPW1_9MICO</name>
<dbReference type="InterPro" id="IPR006311">
    <property type="entry name" value="TAT_signal"/>
</dbReference>
<protein>
    <recommendedName>
        <fullName evidence="4">Tat pathway signal sequence domain protein</fullName>
    </recommendedName>
</protein>
<dbReference type="EMBL" id="WODA01000006">
    <property type="protein sequence ID" value="MUN06409.1"/>
    <property type="molecule type" value="Genomic_DNA"/>
</dbReference>
<dbReference type="Proteomes" id="UP000480122">
    <property type="component" value="Unassembled WGS sequence"/>
</dbReference>
<keyword evidence="3" id="KW-1185">Reference proteome</keyword>
<organism evidence="2 3">
    <name type="scientific">Agromyces luteolus</name>
    <dbReference type="NCBI Taxonomy" id="88373"/>
    <lineage>
        <taxon>Bacteria</taxon>
        <taxon>Bacillati</taxon>
        <taxon>Actinomycetota</taxon>
        <taxon>Actinomycetes</taxon>
        <taxon>Micrococcales</taxon>
        <taxon>Microbacteriaceae</taxon>
        <taxon>Agromyces</taxon>
    </lineage>
</organism>
<dbReference type="PROSITE" id="PS51318">
    <property type="entry name" value="TAT"/>
    <property type="match status" value="1"/>
</dbReference>
<proteinExistence type="predicted"/>
<comment type="caution">
    <text evidence="2">The sequence shown here is derived from an EMBL/GenBank/DDBJ whole genome shotgun (WGS) entry which is preliminary data.</text>
</comment>
<evidence type="ECO:0000256" key="1">
    <source>
        <dbReference type="SAM" id="SignalP"/>
    </source>
</evidence>
<sequence length="184" mass="18508">MSDLEEQRPGVSRRTVAKAAAWSVPVVALAVSTPAYAASPGIITLTGLGCKLPGNSNSTYKGYAFKASIQNTFNVPITVTITSATLGGADLGGVAVVNLDTCVGTATSFVVPANSTFPQIAIVTKEAPNSQNNTLTLMYDIDGGPGGSESVSSSVPAVPPLNGASCSEGAFTAAQKLCLASLII</sequence>
<feature type="chain" id="PRO_5028883301" description="Tat pathway signal sequence domain protein" evidence="1">
    <location>
        <begin position="38"/>
        <end position="184"/>
    </location>
</feature>
<feature type="signal peptide" evidence="1">
    <location>
        <begin position="1"/>
        <end position="37"/>
    </location>
</feature>
<keyword evidence="1" id="KW-0732">Signal</keyword>
<evidence type="ECO:0000313" key="2">
    <source>
        <dbReference type="EMBL" id="MUN06409.1"/>
    </source>
</evidence>
<evidence type="ECO:0008006" key="4">
    <source>
        <dbReference type="Google" id="ProtNLM"/>
    </source>
</evidence>
<dbReference type="AlphaFoldDB" id="A0A7C9HPW1"/>
<reference evidence="2 3" key="1">
    <citation type="submission" date="2019-11" db="EMBL/GenBank/DDBJ databases">
        <title>Agromyces kandeliae sp. nov., isolated from mangrove soil.</title>
        <authorList>
            <person name="Wang R."/>
        </authorList>
    </citation>
    <scope>NUCLEOTIDE SEQUENCE [LARGE SCALE GENOMIC DNA]</scope>
    <source>
        <strain evidence="2 3">JCM 11431</strain>
    </source>
</reference>
<evidence type="ECO:0000313" key="3">
    <source>
        <dbReference type="Proteomes" id="UP000480122"/>
    </source>
</evidence>
<gene>
    <name evidence="2" type="ORF">GLX25_04665</name>
</gene>
<dbReference type="RefSeq" id="WP_155841073.1">
    <property type="nucleotide sequence ID" value="NZ_BAAAIA010000009.1"/>
</dbReference>
<dbReference type="OrthoDB" id="5003274at2"/>
<accession>A0A7C9HPW1</accession>